<dbReference type="InterPro" id="IPR036390">
    <property type="entry name" value="WH_DNA-bd_sf"/>
</dbReference>
<dbReference type="GO" id="GO:0003700">
    <property type="term" value="F:DNA-binding transcription factor activity"/>
    <property type="evidence" value="ECO:0007669"/>
    <property type="project" value="InterPro"/>
</dbReference>
<dbReference type="CDD" id="cd05466">
    <property type="entry name" value="PBP2_LTTR_substrate"/>
    <property type="match status" value="1"/>
</dbReference>
<dbReference type="Pfam" id="PF03466">
    <property type="entry name" value="LysR_substrate"/>
    <property type="match status" value="1"/>
</dbReference>
<evidence type="ECO:0000256" key="1">
    <source>
        <dbReference type="ARBA" id="ARBA00009437"/>
    </source>
</evidence>
<sequence>MDLHQLKSFKTIVEKGSFLDAANELNYSLSAISYQMQQLENEIKFPLFEKIGRRMVPTEQSLKLIPHIKKMLDEMEQIRMLNAKDRKIEGSLTISVSDSILTYIIQPVLKEFIKKAPDVQLKLKVKNSYDIQKEVVHNEIDLGIHYNVYGYDNQIKVTEIKNFSIGLMASSNFPISERNFNLENQIKNSCIINNDPNAVYQIYFRDYLKERNLKFTGQTLEVWSIEATKQSVMNNLGVACLPRFVATNELKKGEIEEILIKDFKQNIMLIVAHHSNKWISPAMNLFLNLLKEIISDQENEI</sequence>
<comment type="caution">
    <text evidence="6">The sequence shown here is derived from an EMBL/GenBank/DDBJ whole genome shotgun (WGS) entry which is preliminary data.</text>
</comment>
<evidence type="ECO:0000313" key="6">
    <source>
        <dbReference type="EMBL" id="TGN21885.1"/>
    </source>
</evidence>
<evidence type="ECO:0000256" key="2">
    <source>
        <dbReference type="ARBA" id="ARBA00023015"/>
    </source>
</evidence>
<dbReference type="Proteomes" id="UP000297998">
    <property type="component" value="Unassembled WGS sequence"/>
</dbReference>
<dbReference type="InterPro" id="IPR005119">
    <property type="entry name" value="LysR_subst-bd"/>
</dbReference>
<keyword evidence="2" id="KW-0805">Transcription regulation</keyword>
<dbReference type="PROSITE" id="PS50931">
    <property type="entry name" value="HTH_LYSR"/>
    <property type="match status" value="1"/>
</dbReference>
<gene>
    <name evidence="6" type="ORF">E4J94_16930</name>
</gene>
<dbReference type="Gene3D" id="1.10.10.10">
    <property type="entry name" value="Winged helix-like DNA-binding domain superfamily/Winged helix DNA-binding domain"/>
    <property type="match status" value="1"/>
</dbReference>
<dbReference type="GO" id="GO:0000976">
    <property type="term" value="F:transcription cis-regulatory region binding"/>
    <property type="evidence" value="ECO:0007669"/>
    <property type="project" value="TreeGrafter"/>
</dbReference>
<keyword evidence="3" id="KW-0238">DNA-binding</keyword>
<evidence type="ECO:0000256" key="4">
    <source>
        <dbReference type="ARBA" id="ARBA00023163"/>
    </source>
</evidence>
<dbReference type="EMBL" id="SRPE01000017">
    <property type="protein sequence ID" value="TGN21885.1"/>
    <property type="molecule type" value="Genomic_DNA"/>
</dbReference>
<accession>A0A4Z1BIL4</accession>
<organism evidence="6 7">
    <name type="scientific">Empedobacter tilapiae</name>
    <dbReference type="NCBI Taxonomy" id="2491114"/>
    <lineage>
        <taxon>Bacteria</taxon>
        <taxon>Pseudomonadati</taxon>
        <taxon>Bacteroidota</taxon>
        <taxon>Flavobacteriia</taxon>
        <taxon>Flavobacteriales</taxon>
        <taxon>Weeksellaceae</taxon>
        <taxon>Empedobacter</taxon>
    </lineage>
</organism>
<dbReference type="PANTHER" id="PTHR30126:SF5">
    <property type="entry name" value="HTH-TYPE TRANSCRIPTIONAL ACTIVATOR CMPR"/>
    <property type="match status" value="1"/>
</dbReference>
<proteinExistence type="inferred from homology"/>
<name>A0A4Z1BIL4_9FLAO</name>
<keyword evidence="4" id="KW-0804">Transcription</keyword>
<dbReference type="SUPFAM" id="SSF46785">
    <property type="entry name" value="Winged helix' DNA-binding domain"/>
    <property type="match status" value="1"/>
</dbReference>
<evidence type="ECO:0000256" key="3">
    <source>
        <dbReference type="ARBA" id="ARBA00023125"/>
    </source>
</evidence>
<dbReference type="AlphaFoldDB" id="A0A4Z1BIL4"/>
<reference evidence="6 7" key="1">
    <citation type="submission" date="2019-03" db="EMBL/GenBank/DDBJ databases">
        <title>Empedobacter tilapiae sp. nov., isolated from an intestine of Nile tilapia Oreochromis niloticus.</title>
        <authorList>
            <person name="Kim Y.-O."/>
            <person name="Yoon J.-H."/>
        </authorList>
    </citation>
    <scope>NUCLEOTIDE SEQUENCE [LARGE SCALE GENOMIC DNA]</scope>
    <source>
        <strain evidence="6 7">MRS2</strain>
    </source>
</reference>
<dbReference type="RefSeq" id="WP_135836963.1">
    <property type="nucleotide sequence ID" value="NZ_SRPE01000017.1"/>
</dbReference>
<dbReference type="OrthoDB" id="9803735at2"/>
<dbReference type="PANTHER" id="PTHR30126">
    <property type="entry name" value="HTH-TYPE TRANSCRIPTIONAL REGULATOR"/>
    <property type="match status" value="1"/>
</dbReference>
<dbReference type="SUPFAM" id="SSF53850">
    <property type="entry name" value="Periplasmic binding protein-like II"/>
    <property type="match status" value="1"/>
</dbReference>
<dbReference type="InterPro" id="IPR036388">
    <property type="entry name" value="WH-like_DNA-bd_sf"/>
</dbReference>
<dbReference type="Pfam" id="PF00126">
    <property type="entry name" value="HTH_1"/>
    <property type="match status" value="1"/>
</dbReference>
<evidence type="ECO:0000259" key="5">
    <source>
        <dbReference type="PROSITE" id="PS50931"/>
    </source>
</evidence>
<dbReference type="InterPro" id="IPR000847">
    <property type="entry name" value="LysR_HTH_N"/>
</dbReference>
<comment type="similarity">
    <text evidence="1">Belongs to the LysR transcriptional regulatory family.</text>
</comment>
<evidence type="ECO:0000313" key="7">
    <source>
        <dbReference type="Proteomes" id="UP000297998"/>
    </source>
</evidence>
<keyword evidence="7" id="KW-1185">Reference proteome</keyword>
<feature type="domain" description="HTH lysR-type" evidence="5">
    <location>
        <begin position="1"/>
        <end position="58"/>
    </location>
</feature>
<protein>
    <submittedName>
        <fullName evidence="6">LysR family transcriptional regulator</fullName>
    </submittedName>
</protein>
<dbReference type="Gene3D" id="3.40.190.290">
    <property type="match status" value="1"/>
</dbReference>